<dbReference type="OrthoDB" id="7026917at2"/>
<feature type="signal peptide" evidence="1">
    <location>
        <begin position="1"/>
        <end position="19"/>
    </location>
</feature>
<keyword evidence="1" id="KW-0732">Signal</keyword>
<evidence type="ECO:0008006" key="4">
    <source>
        <dbReference type="Google" id="ProtNLM"/>
    </source>
</evidence>
<dbReference type="EMBL" id="FNIJ01000007">
    <property type="protein sequence ID" value="SDO05906.1"/>
    <property type="molecule type" value="Genomic_DNA"/>
</dbReference>
<dbReference type="RefSeq" id="WP_084312511.1">
    <property type="nucleotide sequence ID" value="NZ_FNIJ01000007.1"/>
</dbReference>
<accession>A0A1H0GG90</accession>
<reference evidence="3" key="1">
    <citation type="submission" date="2016-10" db="EMBL/GenBank/DDBJ databases">
        <authorList>
            <person name="Varghese N."/>
            <person name="Submissions S."/>
        </authorList>
    </citation>
    <scope>NUCLEOTIDE SEQUENCE [LARGE SCALE GENOMIC DNA]</scope>
    <source>
        <strain evidence="3">JCM 21621</strain>
    </source>
</reference>
<evidence type="ECO:0000313" key="2">
    <source>
        <dbReference type="EMBL" id="SDO05906.1"/>
    </source>
</evidence>
<organism evidence="2 3">
    <name type="scientific">Pseudomonas jinjuensis</name>
    <dbReference type="NCBI Taxonomy" id="198616"/>
    <lineage>
        <taxon>Bacteria</taxon>
        <taxon>Pseudomonadati</taxon>
        <taxon>Pseudomonadota</taxon>
        <taxon>Gammaproteobacteria</taxon>
        <taxon>Pseudomonadales</taxon>
        <taxon>Pseudomonadaceae</taxon>
        <taxon>Pseudomonas</taxon>
    </lineage>
</organism>
<evidence type="ECO:0000313" key="3">
    <source>
        <dbReference type="Proteomes" id="UP000242957"/>
    </source>
</evidence>
<sequence length="336" mass="36376">MWMLRVLLIVLLVALAACAGREPAAEAPPPAPPSEYSWRQIDQEIVGASEAAQVQAEEFAQASMDRWMDLVYQRTDSHFVPWFSGYWTQQWLSMKVGWYRLDSDGEKEQVVQRLAQYLQEQYRKRVLDPVARTTSPEAIMQQATRTYVQLLGQHLAEIPPRHGVPAALFDRRLQEIPAILPAAPGSPRASLYQITHTDPVTRLPAYAALIQGIRQAGDENGVGNAHAGISSVAADASARLEAELVTGGVASVVGMAIGRVAGSLLSLGASGFTAIARENARPKLEAQLRQNLNAAFDEQWLELMRNSSSGVLAGVHSLAGQIESGVAATAGRDAGF</sequence>
<dbReference type="PROSITE" id="PS51257">
    <property type="entry name" value="PROKAR_LIPOPROTEIN"/>
    <property type="match status" value="1"/>
</dbReference>
<dbReference type="Proteomes" id="UP000242957">
    <property type="component" value="Unassembled WGS sequence"/>
</dbReference>
<proteinExistence type="predicted"/>
<dbReference type="AlphaFoldDB" id="A0A1H0GG90"/>
<protein>
    <recommendedName>
        <fullName evidence="4">Lipoprotein</fullName>
    </recommendedName>
</protein>
<keyword evidence="3" id="KW-1185">Reference proteome</keyword>
<name>A0A1H0GG90_9PSED</name>
<feature type="chain" id="PRO_5017225292" description="Lipoprotein" evidence="1">
    <location>
        <begin position="20"/>
        <end position="336"/>
    </location>
</feature>
<gene>
    <name evidence="2" type="ORF">SAMN05216193_107180</name>
</gene>
<evidence type="ECO:0000256" key="1">
    <source>
        <dbReference type="SAM" id="SignalP"/>
    </source>
</evidence>